<dbReference type="Proteomes" id="UP001227101">
    <property type="component" value="Chromosome"/>
</dbReference>
<evidence type="ECO:0000256" key="1">
    <source>
        <dbReference type="SAM" id="SignalP"/>
    </source>
</evidence>
<gene>
    <name evidence="2" type="ORF">QP939_35860</name>
</gene>
<protein>
    <submittedName>
        <fullName evidence="2">Uncharacterized protein</fullName>
    </submittedName>
</protein>
<sequence>MRKISKRSAVVLGAAGAVLVAGVAYAAWTSTGTGSGAVTSTTSVDSKITSVSSDHALYPGNSTTFVVKVTNPNAYPVVVNSISAGSSDEVGGCAAGTVTSAAVTNPTGTIAPGSTADYTLTATMDKNASDACKSQPFTLSLTATLSSNAS</sequence>
<dbReference type="EMBL" id="CP127173">
    <property type="protein sequence ID" value="WIV54213.1"/>
    <property type="molecule type" value="Genomic_DNA"/>
</dbReference>
<proteinExistence type="predicted"/>
<keyword evidence="3" id="KW-1185">Reference proteome</keyword>
<name>A0ABY8XF27_9PSEU</name>
<evidence type="ECO:0000313" key="3">
    <source>
        <dbReference type="Proteomes" id="UP001227101"/>
    </source>
</evidence>
<dbReference type="RefSeq" id="WP_285450795.1">
    <property type="nucleotide sequence ID" value="NZ_CP127173.1"/>
</dbReference>
<accession>A0ABY8XF27</accession>
<keyword evidence="1" id="KW-0732">Signal</keyword>
<organism evidence="2 3">
    <name type="scientific">Amycolatopsis nalaikhensis</name>
    <dbReference type="NCBI Taxonomy" id="715472"/>
    <lineage>
        <taxon>Bacteria</taxon>
        <taxon>Bacillati</taxon>
        <taxon>Actinomycetota</taxon>
        <taxon>Actinomycetes</taxon>
        <taxon>Pseudonocardiales</taxon>
        <taxon>Pseudonocardiaceae</taxon>
        <taxon>Amycolatopsis</taxon>
    </lineage>
</organism>
<feature type="signal peptide" evidence="1">
    <location>
        <begin position="1"/>
        <end position="26"/>
    </location>
</feature>
<evidence type="ECO:0000313" key="2">
    <source>
        <dbReference type="EMBL" id="WIV54213.1"/>
    </source>
</evidence>
<feature type="chain" id="PRO_5045544602" evidence="1">
    <location>
        <begin position="27"/>
        <end position="150"/>
    </location>
</feature>
<reference evidence="2 3" key="1">
    <citation type="submission" date="2023-06" db="EMBL/GenBank/DDBJ databases">
        <authorList>
            <person name="Oyuntsetseg B."/>
            <person name="Kim S.B."/>
        </authorList>
    </citation>
    <scope>NUCLEOTIDE SEQUENCE [LARGE SCALE GENOMIC DNA]</scope>
    <source>
        <strain evidence="2 3">2-2</strain>
    </source>
</reference>